<dbReference type="GO" id="GO:0003713">
    <property type="term" value="F:transcription coactivator activity"/>
    <property type="evidence" value="ECO:0007669"/>
    <property type="project" value="InterPro"/>
</dbReference>
<comment type="caution">
    <text evidence="1">The sequence shown here is derived from an EMBL/GenBank/DDBJ whole genome shotgun (WGS) entry which is preliminary data.</text>
</comment>
<dbReference type="Gene3D" id="2.30.29.30">
    <property type="entry name" value="Pleckstrin-homology domain (PH domain)/Phosphotyrosine-binding domain (PTB)"/>
    <property type="match status" value="1"/>
</dbReference>
<proteinExistence type="predicted"/>
<keyword evidence="2" id="KW-1185">Reference proteome</keyword>
<dbReference type="GeneID" id="92366645"/>
<dbReference type="CDD" id="cd13214">
    <property type="entry name" value="PH-GRAM_WBP2"/>
    <property type="match status" value="1"/>
</dbReference>
<dbReference type="PANTHER" id="PTHR31606:SF1">
    <property type="entry name" value="WW DOMAIN BINDING PROTEIN 2, ISOFORM E"/>
    <property type="match status" value="1"/>
</dbReference>
<sequence>MSINPELMSHIDSDQLRPILKSDERILLTREFVKFQLKSSNEKFQGYGSVIVTTNRIVLIRTGDINKPSNFVSLELPLCNIDKVGFHQPIFLPSYIEGIVKPTSNAMYSLPSTSSWWISFYKGGCCTFIKCFFRIYRSVVNTQNVNDAENIQWKSAYIDETDPTVIYIENMNNDKNH</sequence>
<dbReference type="Proteomes" id="UP000186804">
    <property type="component" value="Unassembled WGS sequence"/>
</dbReference>
<reference evidence="1 2" key="1">
    <citation type="submission" date="2016-10" db="EMBL/GenBank/DDBJ databases">
        <title>Reductive evolution of mitochondrial metabolism and differential evolution of invasion-related proteins in Cryptosporidium.</title>
        <authorList>
            <person name="Liu S."/>
            <person name="Roellig D.M."/>
            <person name="Guo Y."/>
            <person name="Li N."/>
            <person name="Frace M.A."/>
            <person name="Tang K."/>
            <person name="Zhang L."/>
            <person name="Feng Y."/>
            <person name="Xiao L."/>
        </authorList>
    </citation>
    <scope>NUCLEOTIDE SEQUENCE [LARGE SCALE GENOMIC DNA]</scope>
    <source>
        <strain evidence="1">30847</strain>
    </source>
</reference>
<dbReference type="GO" id="GO:0031490">
    <property type="term" value="F:chromatin DNA binding"/>
    <property type="evidence" value="ECO:0007669"/>
    <property type="project" value="TreeGrafter"/>
</dbReference>
<evidence type="ECO:0000313" key="2">
    <source>
        <dbReference type="Proteomes" id="UP000186804"/>
    </source>
</evidence>
<dbReference type="OrthoDB" id="1259151at2759"/>
<protein>
    <recommendedName>
        <fullName evidence="3">GRAM domain-containing protein</fullName>
    </recommendedName>
</protein>
<dbReference type="RefSeq" id="XP_067068630.1">
    <property type="nucleotide sequence ID" value="XM_067212691.1"/>
</dbReference>
<name>A0A1J4MRG1_9CRYT</name>
<organism evidence="1 2">
    <name type="scientific">Cryptosporidium andersoni</name>
    <dbReference type="NCBI Taxonomy" id="117008"/>
    <lineage>
        <taxon>Eukaryota</taxon>
        <taxon>Sar</taxon>
        <taxon>Alveolata</taxon>
        <taxon>Apicomplexa</taxon>
        <taxon>Conoidasida</taxon>
        <taxon>Coccidia</taxon>
        <taxon>Eucoccidiorida</taxon>
        <taxon>Eimeriorina</taxon>
        <taxon>Cryptosporidiidae</taxon>
        <taxon>Cryptosporidium</taxon>
    </lineage>
</organism>
<dbReference type="InterPro" id="IPR044852">
    <property type="entry name" value="WBP2-like"/>
</dbReference>
<gene>
    <name evidence="1" type="ORF">cand_024610</name>
</gene>
<accession>A0A1J4MRG1</accession>
<dbReference type="SUPFAM" id="SSF50729">
    <property type="entry name" value="PH domain-like"/>
    <property type="match status" value="1"/>
</dbReference>
<evidence type="ECO:0000313" key="1">
    <source>
        <dbReference type="EMBL" id="OII76784.1"/>
    </source>
</evidence>
<dbReference type="GO" id="GO:0005634">
    <property type="term" value="C:nucleus"/>
    <property type="evidence" value="ECO:0007669"/>
    <property type="project" value="TreeGrafter"/>
</dbReference>
<dbReference type="EMBL" id="LRBS01000050">
    <property type="protein sequence ID" value="OII76784.1"/>
    <property type="molecule type" value="Genomic_DNA"/>
</dbReference>
<dbReference type="PANTHER" id="PTHR31606">
    <property type="entry name" value="WW DOMAIN BINDING PROTEIN 2, ISOFORM E"/>
    <property type="match status" value="1"/>
</dbReference>
<dbReference type="InterPro" id="IPR011993">
    <property type="entry name" value="PH-like_dom_sf"/>
</dbReference>
<dbReference type="AlphaFoldDB" id="A0A1J4MRG1"/>
<dbReference type="VEuPathDB" id="CryptoDB:cand_024610"/>
<evidence type="ECO:0008006" key="3">
    <source>
        <dbReference type="Google" id="ProtNLM"/>
    </source>
</evidence>